<gene>
    <name evidence="1" type="ORF">K4L44_10650</name>
</gene>
<evidence type="ECO:0000313" key="2">
    <source>
        <dbReference type="Proteomes" id="UP000826212"/>
    </source>
</evidence>
<dbReference type="EMBL" id="CP081303">
    <property type="protein sequence ID" value="QZE13048.1"/>
    <property type="molecule type" value="Genomic_DNA"/>
</dbReference>
<evidence type="ECO:0000313" key="1">
    <source>
        <dbReference type="EMBL" id="QZE13048.1"/>
    </source>
</evidence>
<organism evidence="1 2">
    <name type="scientific">Halosquirtibacter laminarini</name>
    <dbReference type="NCBI Taxonomy" id="3374600"/>
    <lineage>
        <taxon>Bacteria</taxon>
        <taxon>Pseudomonadati</taxon>
        <taxon>Bacteroidota</taxon>
        <taxon>Bacteroidia</taxon>
        <taxon>Marinilabiliales</taxon>
        <taxon>Prolixibacteraceae</taxon>
        <taxon>Halosquirtibacter</taxon>
    </lineage>
</organism>
<dbReference type="Proteomes" id="UP000826212">
    <property type="component" value="Chromosome"/>
</dbReference>
<keyword evidence="2" id="KW-1185">Reference proteome</keyword>
<reference evidence="1" key="1">
    <citation type="submission" date="2021-08" db="EMBL/GenBank/DDBJ databases">
        <title>Novel anaerobic bacterium isolated from sea squirt in East Sea, Republic of Korea.</title>
        <authorList>
            <person name="Nguyen T.H."/>
            <person name="Li Z."/>
            <person name="Lee Y.-J."/>
            <person name="Ko J."/>
            <person name="Kim S.-G."/>
        </authorList>
    </citation>
    <scope>NUCLEOTIDE SEQUENCE</scope>
    <source>
        <strain evidence="1">KCTC 25031</strain>
    </source>
</reference>
<sequence>MNWHKIARKTFIFFLLNAVVSLLISTRYLNNIDSVTWISGSFITVASIGHFFAITSLLFLVLLLPIRVGYKYPKVLNTICILIGSFAQTVLCIDTFVYQLYRFHINGFVLGLVFGEGAGEIFQIGTQTYITATAVILGIVGLESLLLFIAKKIANKEAKSAVRRIAYTGLSFILITNISFAYADAIMYRPIMKAKFIYPLFYPLTAKSFIYKYIVDREKINHNPEIHLSKNREINYPKEEIVTQKAKTNIIVIMIDSWHHQCMTPKITPNIYNFSTQNLEFKNHYSGSNGTRGSVFGFFYGIPALYWDDMKTGEISPVFFNTLKKYGYNIQTFPSATLRYPEFDQTVFLNIDNLNIKTKGKKASDRDIQITKNFIQYIKDKNNTKDPFFSFIFYDSAHAIAHPKDYKGPFSPEWKYPKYEKLSNDLNREKYFNLYKNTLHFVDNQVKEVIEEIKKQQLLDNTMIVITGDHGQEFNDNHKNYWGHGGNFTEFQTQIPMIIHIPGVEHRSYEHFTTHYDFVPTMMQDIFHCKTKTSSYSVGKNFFSEEDRMPIVMGTKTNFAFREKDRITCVNYDGTYDLTDLSLNPLEEESIHAKALNSALKITNQYYGEQ</sequence>
<accession>A0AC61NC14</accession>
<proteinExistence type="predicted"/>
<name>A0AC61NC14_9BACT</name>
<protein>
    <submittedName>
        <fullName evidence="1">DUF3413 domain-containing protein</fullName>
    </submittedName>
</protein>